<dbReference type="Proteomes" id="UP000010119">
    <property type="component" value="Unassembled WGS sequence"/>
</dbReference>
<keyword evidence="4" id="KW-0902">Two-component regulatory system</keyword>
<evidence type="ECO:0000256" key="6">
    <source>
        <dbReference type="ARBA" id="ARBA00023125"/>
    </source>
</evidence>
<gene>
    <name evidence="11" type="ORF">HMPREF0556_10509</name>
</gene>
<dbReference type="AlphaFoldDB" id="D7UVU8"/>
<evidence type="ECO:0000256" key="1">
    <source>
        <dbReference type="ARBA" id="ARBA00004496"/>
    </source>
</evidence>
<dbReference type="HOGENOM" id="CLU_000445_5_0_9"/>
<name>D7UVU8_LISGR</name>
<keyword evidence="7" id="KW-0804">Transcription</keyword>
<evidence type="ECO:0000256" key="5">
    <source>
        <dbReference type="ARBA" id="ARBA00023015"/>
    </source>
</evidence>
<dbReference type="InterPro" id="IPR001789">
    <property type="entry name" value="Sig_transdc_resp-reg_receiver"/>
</dbReference>
<dbReference type="PRINTS" id="PR00032">
    <property type="entry name" value="HTHARAC"/>
</dbReference>
<evidence type="ECO:0000256" key="4">
    <source>
        <dbReference type="ARBA" id="ARBA00023012"/>
    </source>
</evidence>
<comment type="caution">
    <text evidence="11">The sequence shown here is derived from an EMBL/GenBank/DDBJ whole genome shotgun (WGS) entry which is preliminary data.</text>
</comment>
<dbReference type="InterPro" id="IPR051552">
    <property type="entry name" value="HptR"/>
</dbReference>
<comment type="subcellular location">
    <subcellularLocation>
        <location evidence="1">Cytoplasm</location>
    </subcellularLocation>
</comment>
<dbReference type="Gene3D" id="3.40.50.2300">
    <property type="match status" value="1"/>
</dbReference>
<dbReference type="GO" id="GO:0003700">
    <property type="term" value="F:DNA-binding transcription factor activity"/>
    <property type="evidence" value="ECO:0007669"/>
    <property type="project" value="InterPro"/>
</dbReference>
<evidence type="ECO:0000313" key="12">
    <source>
        <dbReference type="Proteomes" id="UP000010119"/>
    </source>
</evidence>
<sequence length="495" mass="57519">MMYKVLLADDEYMIINGLRKLIPWESLGYEVVGTARNGLEALEFIRQEPVDLIVLDVNMPIMSGIEFLEQAKKSGCLFRSIMLSGYQEFQYVKDTLNLGTENYLLKPVNKVEMIETLNRVGALIEEDRQQEQQQDYLQAYFLVNWLHDEVDYDALEGYLAKQGINVAQENFTVVFIDRPENETAIKEYLLQKQQPLVVFVHEIDRWLLIYQGEKRPIKCLIADLQQDLQLLDTEIVVGETIVDFKDVSLSYDSALGSSQLHDFYTGKGIQEMEANDVAARGALPSISFVAFNKALSIRDFETVQAEITKIFDTLKKSEALPNYTRHIVFLIFIDLYRQFETVTEHFYQEHAEKIAISQNFEELQLVIEETITEIRAQKGKRQYSEHVQDVLAIIHNEYDQQLNLKDVANRLHMNTMYVGQLFKKETNKSFSQYLHQYRIKKAQNFLVDTSDTINEIADKTGYTSAGYFYKSFKKICGISPKEFREQYQSNFDPLE</sequence>
<keyword evidence="2" id="KW-0963">Cytoplasm</keyword>
<evidence type="ECO:0000256" key="7">
    <source>
        <dbReference type="ARBA" id="ARBA00023163"/>
    </source>
</evidence>
<evidence type="ECO:0000256" key="2">
    <source>
        <dbReference type="ARBA" id="ARBA00022490"/>
    </source>
</evidence>
<dbReference type="SUPFAM" id="SSF46689">
    <property type="entry name" value="Homeodomain-like"/>
    <property type="match status" value="2"/>
</dbReference>
<dbReference type="InterPro" id="IPR018062">
    <property type="entry name" value="HTH_AraC-typ_CS"/>
</dbReference>
<keyword evidence="5" id="KW-0805">Transcription regulation</keyword>
<keyword evidence="3 8" id="KW-0597">Phosphoprotein</keyword>
<dbReference type="InterPro" id="IPR009057">
    <property type="entry name" value="Homeodomain-like_sf"/>
</dbReference>
<dbReference type="GO" id="GO:0005737">
    <property type="term" value="C:cytoplasm"/>
    <property type="evidence" value="ECO:0007669"/>
    <property type="project" value="UniProtKB-SubCell"/>
</dbReference>
<dbReference type="SMART" id="SM00342">
    <property type="entry name" value="HTH_ARAC"/>
    <property type="match status" value="1"/>
</dbReference>
<protein>
    <submittedName>
        <fullName evidence="11">Response regulator receiver domain protein</fullName>
    </submittedName>
</protein>
<feature type="domain" description="Response regulatory" evidence="10">
    <location>
        <begin position="4"/>
        <end position="121"/>
    </location>
</feature>
<dbReference type="CDD" id="cd17536">
    <property type="entry name" value="REC_YesN-like"/>
    <property type="match status" value="1"/>
</dbReference>
<evidence type="ECO:0000256" key="8">
    <source>
        <dbReference type="PROSITE-ProRule" id="PRU00169"/>
    </source>
</evidence>
<dbReference type="Pfam" id="PF00072">
    <property type="entry name" value="Response_reg"/>
    <property type="match status" value="1"/>
</dbReference>
<keyword evidence="12" id="KW-1185">Reference proteome</keyword>
<proteinExistence type="predicted"/>
<evidence type="ECO:0000313" key="11">
    <source>
        <dbReference type="EMBL" id="EFI83956.1"/>
    </source>
</evidence>
<feature type="domain" description="HTH araC/xylS-type" evidence="9">
    <location>
        <begin position="388"/>
        <end position="486"/>
    </location>
</feature>
<dbReference type="PROSITE" id="PS00041">
    <property type="entry name" value="HTH_ARAC_FAMILY_1"/>
    <property type="match status" value="1"/>
</dbReference>
<dbReference type="eggNOG" id="COG2207">
    <property type="taxonomic scope" value="Bacteria"/>
</dbReference>
<evidence type="ECO:0000259" key="10">
    <source>
        <dbReference type="PROSITE" id="PS50110"/>
    </source>
</evidence>
<evidence type="ECO:0000256" key="3">
    <source>
        <dbReference type="ARBA" id="ARBA00022553"/>
    </source>
</evidence>
<dbReference type="GO" id="GO:0000160">
    <property type="term" value="P:phosphorelay signal transduction system"/>
    <property type="evidence" value="ECO:0007669"/>
    <property type="project" value="UniProtKB-KW"/>
</dbReference>
<dbReference type="eggNOG" id="COG4753">
    <property type="taxonomic scope" value="Bacteria"/>
</dbReference>
<dbReference type="InterPro" id="IPR018060">
    <property type="entry name" value="HTH_AraC"/>
</dbReference>
<dbReference type="EMBL" id="ACCR02000003">
    <property type="protein sequence ID" value="EFI83956.1"/>
    <property type="molecule type" value="Genomic_DNA"/>
</dbReference>
<dbReference type="SMART" id="SM00448">
    <property type="entry name" value="REC"/>
    <property type="match status" value="1"/>
</dbReference>
<dbReference type="GO" id="GO:0043565">
    <property type="term" value="F:sequence-specific DNA binding"/>
    <property type="evidence" value="ECO:0007669"/>
    <property type="project" value="InterPro"/>
</dbReference>
<dbReference type="InterPro" id="IPR020449">
    <property type="entry name" value="Tscrpt_reg_AraC-type_HTH"/>
</dbReference>
<dbReference type="SUPFAM" id="SSF52172">
    <property type="entry name" value="CheY-like"/>
    <property type="match status" value="1"/>
</dbReference>
<dbReference type="Pfam" id="PF12833">
    <property type="entry name" value="HTH_18"/>
    <property type="match status" value="1"/>
</dbReference>
<organism evidence="11 12">
    <name type="scientific">Listeria grayi DSM 20601</name>
    <dbReference type="NCBI Taxonomy" id="525367"/>
    <lineage>
        <taxon>Bacteria</taxon>
        <taxon>Bacillati</taxon>
        <taxon>Bacillota</taxon>
        <taxon>Bacilli</taxon>
        <taxon>Bacillales</taxon>
        <taxon>Listeriaceae</taxon>
        <taxon>Listeria</taxon>
    </lineage>
</organism>
<dbReference type="InterPro" id="IPR011006">
    <property type="entry name" value="CheY-like_superfamily"/>
</dbReference>
<accession>D7UVU8</accession>
<keyword evidence="6" id="KW-0238">DNA-binding</keyword>
<dbReference type="PROSITE" id="PS01124">
    <property type="entry name" value="HTH_ARAC_FAMILY_2"/>
    <property type="match status" value="1"/>
</dbReference>
<feature type="modified residue" description="4-aspartylphosphate" evidence="8">
    <location>
        <position position="56"/>
    </location>
</feature>
<evidence type="ECO:0000259" key="9">
    <source>
        <dbReference type="PROSITE" id="PS01124"/>
    </source>
</evidence>
<dbReference type="Gene3D" id="1.10.10.60">
    <property type="entry name" value="Homeodomain-like"/>
    <property type="match status" value="2"/>
</dbReference>
<dbReference type="STRING" id="525367.HMPREF0556_10509"/>
<dbReference type="PROSITE" id="PS50110">
    <property type="entry name" value="RESPONSE_REGULATORY"/>
    <property type="match status" value="1"/>
</dbReference>
<dbReference type="PANTHER" id="PTHR42713">
    <property type="entry name" value="HISTIDINE KINASE-RELATED"/>
    <property type="match status" value="1"/>
</dbReference>
<reference evidence="11" key="1">
    <citation type="submission" date="2010-06" db="EMBL/GenBank/DDBJ databases">
        <authorList>
            <person name="Muzny D."/>
            <person name="Qin X."/>
            <person name="Buhay C."/>
            <person name="Dugan-Rocha S."/>
            <person name="Ding Y."/>
            <person name="Chen G."/>
            <person name="Hawes A."/>
            <person name="Holder M."/>
            <person name="Jhangiani S."/>
            <person name="Johnson A."/>
            <person name="Khan Z."/>
            <person name="Li Z."/>
            <person name="Liu W."/>
            <person name="Liu X."/>
            <person name="Perez L."/>
            <person name="Shen H."/>
            <person name="Wang Q."/>
            <person name="Watt J."/>
            <person name="Xi L."/>
            <person name="Xin Y."/>
            <person name="Zhou J."/>
            <person name="Deng J."/>
            <person name="Jiang H."/>
            <person name="Liu Y."/>
            <person name="Qu J."/>
            <person name="Song X.-Z."/>
            <person name="Zhang L."/>
            <person name="Villasana D."/>
            <person name="Johnson A."/>
            <person name="Liu J."/>
            <person name="Liyanage D."/>
            <person name="Lorensuhewa L."/>
            <person name="Robinson T."/>
            <person name="Song A."/>
            <person name="Song B.-B."/>
            <person name="Dinh H."/>
            <person name="Thornton R."/>
            <person name="Coyle M."/>
            <person name="Francisco L."/>
            <person name="Jackson L."/>
            <person name="Javaid M."/>
            <person name="Korchina V."/>
            <person name="Kovar C."/>
            <person name="Mata R."/>
            <person name="Mathew T."/>
            <person name="Ngo R."/>
            <person name="Nguyen L."/>
            <person name="Nguyen N."/>
            <person name="Okwuonu G."/>
            <person name="Ongeri F."/>
            <person name="Pham C."/>
            <person name="Simmons D."/>
            <person name="Wilczek-Boney K."/>
            <person name="Hale W."/>
            <person name="Jakkamsetti A."/>
            <person name="Pham P."/>
            <person name="Ruth R."/>
            <person name="San Lucas F."/>
            <person name="Warren J."/>
            <person name="Zhang J."/>
            <person name="Zhao Z."/>
            <person name="Zhou C."/>
            <person name="Zhu D."/>
            <person name="Lee S."/>
            <person name="Bess C."/>
            <person name="Blankenburg K."/>
            <person name="Forbes L."/>
            <person name="Fu Q."/>
            <person name="Gubbala S."/>
            <person name="Hirani K."/>
            <person name="Jayaseelan J.C."/>
            <person name="Lara F."/>
            <person name="Munidasa M."/>
            <person name="Palculict T."/>
            <person name="Patil S."/>
            <person name="Pu L.-L."/>
            <person name="Saada N."/>
            <person name="Tang L."/>
            <person name="Weissenberger G."/>
            <person name="Zhu Y."/>
            <person name="Hemphill L."/>
            <person name="Shang Y."/>
            <person name="Youmans B."/>
            <person name="Ayvaz T."/>
            <person name="Ross M."/>
            <person name="Santibanez J."/>
            <person name="Aqrawi P."/>
            <person name="Gross S."/>
            <person name="Joshi V."/>
            <person name="Fowler G."/>
            <person name="Nazareth L."/>
            <person name="Reid J."/>
            <person name="Worley K."/>
            <person name="Petrosino J."/>
            <person name="Highlander S."/>
            <person name="Gibbs R."/>
        </authorList>
    </citation>
    <scope>NUCLEOTIDE SEQUENCE [LARGE SCALE GENOMIC DNA]</scope>
    <source>
        <strain evidence="11">DSM 20601</strain>
    </source>
</reference>
<dbReference type="PANTHER" id="PTHR42713:SF3">
    <property type="entry name" value="TRANSCRIPTIONAL REGULATORY PROTEIN HPTR"/>
    <property type="match status" value="1"/>
</dbReference>